<proteinExistence type="inferred from homology"/>
<dbReference type="GO" id="GO:0016485">
    <property type="term" value="P:protein processing"/>
    <property type="evidence" value="ECO:0007669"/>
    <property type="project" value="TreeGrafter"/>
</dbReference>
<dbReference type="InterPro" id="IPR000718">
    <property type="entry name" value="Peptidase_M13"/>
</dbReference>
<dbReference type="GO" id="GO:0005886">
    <property type="term" value="C:plasma membrane"/>
    <property type="evidence" value="ECO:0007669"/>
    <property type="project" value="TreeGrafter"/>
</dbReference>
<dbReference type="InterPro" id="IPR042089">
    <property type="entry name" value="Peptidase_M13_dom_2"/>
</dbReference>
<comment type="cofactor">
    <cofactor evidence="1">
        <name>Zn(2+)</name>
        <dbReference type="ChEBI" id="CHEBI:29105"/>
    </cofactor>
</comment>
<sequence>MFAYQKSFQKRIGIVLIMISLWSLRISPIRSEAMRSLALKSKVHKMKFNLVDLKEEAEAILQDLDQAYNPCNDFYKFSCNTSSLRCHLGLSLNSLHQLTLLEILELEPEILAKSTEADRRIYNKARDFYNACLDVNKIESYGVKPLVPLLEIVLNEFPVAQNDKKIDFDKLTIALARISQQGIWHLFGVDVEADSKNPLHHAVYLMQPHLGLPSTEYYSEPQVLQTYQLSIMAILSQLSKDLKTLGHHFDVLSEANIKKLSSEIVKFEKLLSGYMANKEQMSNPTYTYNPYNLESLSKLSPNINWKLLFKTILSPPLHVNVSVHDSTVIVAKVPNFMRGNSQKLANRMISDIKKTFKDRLPTIKWLNKEGMEQAKEKIDHLVQKIGYPLKSPNIMSPESIERHYQHFAVDPQDYFGNAIRYRMWVFEKHFERIDKPVDRSEWKESPITVNAFYNHRRNEIAFPAGILQKPLYDANRPDYLNYGAIGTIMGHELTLWQHGFDNKGSLFDKYGKQRQWWDNSTIKAFTRKTECLVKQYSRFRVRVNGRDLPINPKLTLGENIADNAGIIEAYNAWKSSAPSSQEFDLNNPRLPGLGNMTVEQLFFVSFAQSAPLNEWQCLILMLSLQLRVDTHSPDKHRVNGVLRNNQEFAKAFNCPVGSPMNPPNKCTIW</sequence>
<evidence type="ECO:0000313" key="10">
    <source>
        <dbReference type="EMBL" id="ORX69818.1"/>
    </source>
</evidence>
<evidence type="ECO:0000256" key="4">
    <source>
        <dbReference type="ARBA" id="ARBA00022723"/>
    </source>
</evidence>
<keyword evidence="6" id="KW-0862">Zinc</keyword>
<accession>A0A1Y1W911</accession>
<dbReference type="AlphaFoldDB" id="A0A1Y1W911"/>
<dbReference type="InterPro" id="IPR024079">
    <property type="entry name" value="MetalloPept_cat_dom_sf"/>
</dbReference>
<dbReference type="InterPro" id="IPR008753">
    <property type="entry name" value="Peptidase_M13_N"/>
</dbReference>
<dbReference type="GO" id="GO:0004222">
    <property type="term" value="F:metalloendopeptidase activity"/>
    <property type="evidence" value="ECO:0007669"/>
    <property type="project" value="InterPro"/>
</dbReference>
<dbReference type="Pfam" id="PF05649">
    <property type="entry name" value="Peptidase_M13_N"/>
    <property type="match status" value="2"/>
</dbReference>
<evidence type="ECO:0000256" key="5">
    <source>
        <dbReference type="ARBA" id="ARBA00022801"/>
    </source>
</evidence>
<reference evidence="10 11" key="1">
    <citation type="submission" date="2016-07" db="EMBL/GenBank/DDBJ databases">
        <title>Pervasive Adenine N6-methylation of Active Genes in Fungi.</title>
        <authorList>
            <consortium name="DOE Joint Genome Institute"/>
            <person name="Mondo S.J."/>
            <person name="Dannebaum R.O."/>
            <person name="Kuo R.C."/>
            <person name="Labutti K."/>
            <person name="Haridas S."/>
            <person name="Kuo A."/>
            <person name="Salamov A."/>
            <person name="Ahrendt S.R."/>
            <person name="Lipzen A."/>
            <person name="Sullivan W."/>
            <person name="Andreopoulos W.B."/>
            <person name="Clum A."/>
            <person name="Lindquist E."/>
            <person name="Daum C."/>
            <person name="Ramamoorthy G.K."/>
            <person name="Gryganskyi A."/>
            <person name="Culley D."/>
            <person name="Magnuson J.K."/>
            <person name="James T.Y."/>
            <person name="O'Malley M.A."/>
            <person name="Stajich J.E."/>
            <person name="Spatafora J.W."/>
            <person name="Visel A."/>
            <person name="Grigoriev I.V."/>
        </authorList>
    </citation>
    <scope>NUCLEOTIDE SEQUENCE [LARGE SCALE GENOMIC DNA]</scope>
    <source>
        <strain evidence="10 11">CBS 931.73</strain>
    </source>
</reference>
<gene>
    <name evidence="10" type="ORF">K493DRAFT_309327</name>
</gene>
<evidence type="ECO:0000259" key="8">
    <source>
        <dbReference type="Pfam" id="PF01431"/>
    </source>
</evidence>
<keyword evidence="11" id="KW-1185">Reference proteome</keyword>
<dbReference type="Pfam" id="PF01431">
    <property type="entry name" value="Peptidase_M13"/>
    <property type="match status" value="1"/>
</dbReference>
<dbReference type="PANTHER" id="PTHR11733">
    <property type="entry name" value="ZINC METALLOPROTEASE FAMILY M13 NEPRILYSIN-RELATED"/>
    <property type="match status" value="1"/>
</dbReference>
<evidence type="ECO:0000256" key="1">
    <source>
        <dbReference type="ARBA" id="ARBA00001947"/>
    </source>
</evidence>
<name>A0A1Y1W911_9FUNG</name>
<dbReference type="InterPro" id="IPR018497">
    <property type="entry name" value="Peptidase_M13_C"/>
</dbReference>
<keyword evidence="4" id="KW-0479">Metal-binding</keyword>
<keyword evidence="7" id="KW-0482">Metalloprotease</keyword>
<dbReference type="PANTHER" id="PTHR11733:SF167">
    <property type="entry name" value="FI17812P1-RELATED"/>
    <property type="match status" value="1"/>
</dbReference>
<evidence type="ECO:0000256" key="2">
    <source>
        <dbReference type="ARBA" id="ARBA00007357"/>
    </source>
</evidence>
<dbReference type="SUPFAM" id="SSF55486">
    <property type="entry name" value="Metalloproteases ('zincins'), catalytic domain"/>
    <property type="match status" value="1"/>
</dbReference>
<feature type="domain" description="Peptidase M13 N-terminal" evidence="9">
    <location>
        <begin position="70"/>
        <end position="338"/>
    </location>
</feature>
<evidence type="ECO:0000256" key="6">
    <source>
        <dbReference type="ARBA" id="ARBA00022833"/>
    </source>
</evidence>
<dbReference type="InParanoid" id="A0A1Y1W911"/>
<dbReference type="CDD" id="cd08662">
    <property type="entry name" value="M13"/>
    <property type="match status" value="1"/>
</dbReference>
<comment type="similarity">
    <text evidence="2">Belongs to the peptidase M13 family.</text>
</comment>
<keyword evidence="5" id="KW-0378">Hydrolase</keyword>
<dbReference type="EMBL" id="MCFE01001090">
    <property type="protein sequence ID" value="ORX69818.1"/>
    <property type="molecule type" value="Genomic_DNA"/>
</dbReference>
<dbReference type="Proteomes" id="UP000193498">
    <property type="component" value="Unassembled WGS sequence"/>
</dbReference>
<organism evidence="10 11">
    <name type="scientific">Basidiobolus meristosporus CBS 931.73</name>
    <dbReference type="NCBI Taxonomy" id="1314790"/>
    <lineage>
        <taxon>Eukaryota</taxon>
        <taxon>Fungi</taxon>
        <taxon>Fungi incertae sedis</taxon>
        <taxon>Zoopagomycota</taxon>
        <taxon>Entomophthoromycotina</taxon>
        <taxon>Basidiobolomycetes</taxon>
        <taxon>Basidiobolales</taxon>
        <taxon>Basidiobolaceae</taxon>
        <taxon>Basidiobolus</taxon>
    </lineage>
</organism>
<dbReference type="PRINTS" id="PR00786">
    <property type="entry name" value="NEPRILYSIN"/>
</dbReference>
<dbReference type="OrthoDB" id="6475849at2759"/>
<evidence type="ECO:0000259" key="9">
    <source>
        <dbReference type="Pfam" id="PF05649"/>
    </source>
</evidence>
<evidence type="ECO:0000256" key="7">
    <source>
        <dbReference type="ARBA" id="ARBA00023049"/>
    </source>
</evidence>
<dbReference type="GO" id="GO:0046872">
    <property type="term" value="F:metal ion binding"/>
    <property type="evidence" value="ECO:0007669"/>
    <property type="project" value="UniProtKB-KW"/>
</dbReference>
<evidence type="ECO:0000313" key="11">
    <source>
        <dbReference type="Proteomes" id="UP000193498"/>
    </source>
</evidence>
<feature type="domain" description="Peptidase M13 N-terminal" evidence="9">
    <location>
        <begin position="339"/>
        <end position="388"/>
    </location>
</feature>
<keyword evidence="3" id="KW-0645">Protease</keyword>
<feature type="domain" description="Peptidase M13 C-terminal" evidence="8">
    <location>
        <begin position="450"/>
        <end position="668"/>
    </location>
</feature>
<dbReference type="PROSITE" id="PS51885">
    <property type="entry name" value="NEPRILYSIN"/>
    <property type="match status" value="1"/>
</dbReference>
<evidence type="ECO:0000256" key="3">
    <source>
        <dbReference type="ARBA" id="ARBA00022670"/>
    </source>
</evidence>
<dbReference type="Gene3D" id="3.40.390.10">
    <property type="entry name" value="Collagenase (Catalytic Domain)"/>
    <property type="match status" value="1"/>
</dbReference>
<protein>
    <submittedName>
        <fullName evidence="10">Zincin</fullName>
    </submittedName>
</protein>
<dbReference type="Gene3D" id="1.10.1380.10">
    <property type="entry name" value="Neutral endopeptidase , domain2"/>
    <property type="match status" value="1"/>
</dbReference>
<comment type="caution">
    <text evidence="10">The sequence shown here is derived from an EMBL/GenBank/DDBJ whole genome shotgun (WGS) entry which is preliminary data.</text>
</comment>
<dbReference type="STRING" id="1314790.A0A1Y1W911"/>